<protein>
    <submittedName>
        <fullName evidence="2">Alpha/beta hydrolase family protein</fullName>
    </submittedName>
</protein>
<dbReference type="GO" id="GO:0016787">
    <property type="term" value="F:hydrolase activity"/>
    <property type="evidence" value="ECO:0007669"/>
    <property type="project" value="UniProtKB-KW"/>
</dbReference>
<dbReference type="HOGENOM" id="CLU_020336_43_2_11"/>
<feature type="domain" description="AB hydrolase-1" evidence="1">
    <location>
        <begin position="20"/>
        <end position="239"/>
    </location>
</feature>
<evidence type="ECO:0000259" key="1">
    <source>
        <dbReference type="Pfam" id="PF00561"/>
    </source>
</evidence>
<dbReference type="SUPFAM" id="SSF53474">
    <property type="entry name" value="alpha/beta-Hydrolases"/>
    <property type="match status" value="1"/>
</dbReference>
<name>W5TAN4_9NOCA</name>
<dbReference type="InterPro" id="IPR000073">
    <property type="entry name" value="AB_hydrolase_1"/>
</dbReference>
<keyword evidence="2" id="KW-0378">Hydrolase</keyword>
<dbReference type="PANTHER" id="PTHR43798">
    <property type="entry name" value="MONOACYLGLYCEROL LIPASE"/>
    <property type="match status" value="1"/>
</dbReference>
<dbReference type="Proteomes" id="UP000019150">
    <property type="component" value="Chromosome"/>
</dbReference>
<proteinExistence type="predicted"/>
<dbReference type="Pfam" id="PF00561">
    <property type="entry name" value="Abhydrolase_1"/>
    <property type="match status" value="1"/>
</dbReference>
<keyword evidence="3" id="KW-1185">Reference proteome</keyword>
<dbReference type="InterPro" id="IPR050266">
    <property type="entry name" value="AB_hydrolase_sf"/>
</dbReference>
<dbReference type="PATRIC" id="fig|1415166.3.peg.1490"/>
<organism evidence="2 3">
    <name type="scientific">Nocardia nova SH22a</name>
    <dbReference type="NCBI Taxonomy" id="1415166"/>
    <lineage>
        <taxon>Bacteria</taxon>
        <taxon>Bacillati</taxon>
        <taxon>Actinomycetota</taxon>
        <taxon>Actinomycetes</taxon>
        <taxon>Mycobacteriales</taxon>
        <taxon>Nocardiaceae</taxon>
        <taxon>Nocardia</taxon>
    </lineage>
</organism>
<dbReference type="InterPro" id="IPR029058">
    <property type="entry name" value="AB_hydrolase_fold"/>
</dbReference>
<evidence type="ECO:0000313" key="3">
    <source>
        <dbReference type="Proteomes" id="UP000019150"/>
    </source>
</evidence>
<dbReference type="Gene3D" id="3.40.50.1820">
    <property type="entry name" value="alpha/beta hydrolase"/>
    <property type="match status" value="1"/>
</dbReference>
<accession>W5TAN4</accession>
<evidence type="ECO:0000313" key="2">
    <source>
        <dbReference type="EMBL" id="AHH16267.1"/>
    </source>
</evidence>
<dbReference type="EMBL" id="CP006850">
    <property type="protein sequence ID" value="AHH16267.1"/>
    <property type="molecule type" value="Genomic_DNA"/>
</dbReference>
<dbReference type="KEGG" id="nno:NONO_c14640"/>
<dbReference type="RefSeq" id="WP_025347783.1">
    <property type="nucleotide sequence ID" value="NZ_CP006850.1"/>
</dbReference>
<reference evidence="2 3" key="1">
    <citation type="journal article" date="2014" name="Appl. Environ. Microbiol.">
        <title>Insights into the Microbial Degradation of Rubber and Gutta-Percha by Analysis of the Complete Genome of Nocardia nova SH22a.</title>
        <authorList>
            <person name="Luo Q."/>
            <person name="Hiessl S."/>
            <person name="Poehlein A."/>
            <person name="Daniel R."/>
            <person name="Steinbuchel A."/>
        </authorList>
    </citation>
    <scope>NUCLEOTIDE SEQUENCE [LARGE SCALE GENOMIC DNA]</scope>
    <source>
        <strain evidence="2">SH22a</strain>
    </source>
</reference>
<dbReference type="PANTHER" id="PTHR43798:SF33">
    <property type="entry name" value="HYDROLASE, PUTATIVE (AFU_ORTHOLOGUE AFUA_2G14860)-RELATED"/>
    <property type="match status" value="1"/>
</dbReference>
<sequence length="255" mass="27326">MPDVSVPDAHIHRFGPADGPLVLALHGLTGHGLRWADLAENHLPEARIIAPDLRGHGLASGLPPWTYEQIVDDLAGLLTEPAVVLAHSFGGAVAVHLARRHPERVRSLVLLDPASGLDPRLVADIAAAGLARPDYADIAEARTDKLHTAWADVAPELLENELAQHLVPTADGRVTWRMSLPAVTSYWGQLARELALPPPSIPTVLVRAAKAPFVTDATVEAFATLPDFTLHEFDCDHMIAQARPADTAAIVRSVL</sequence>
<dbReference type="eggNOG" id="COG0596">
    <property type="taxonomic scope" value="Bacteria"/>
</dbReference>
<gene>
    <name evidence="2" type="ORF">NONO_c14640</name>
</gene>
<dbReference type="GO" id="GO:0016020">
    <property type="term" value="C:membrane"/>
    <property type="evidence" value="ECO:0007669"/>
    <property type="project" value="TreeGrafter"/>
</dbReference>
<dbReference type="AlphaFoldDB" id="W5TAN4"/>
<dbReference type="STRING" id="1415166.NONO_c14640"/>